<keyword evidence="4" id="KW-0175">Coiled coil</keyword>
<evidence type="ECO:0000313" key="7">
    <source>
        <dbReference type="Proteomes" id="UP000435187"/>
    </source>
</evidence>
<keyword evidence="7" id="KW-1185">Reference proteome</keyword>
<comment type="subcellular location">
    <subcellularLocation>
        <location evidence="1">Secreted</location>
    </subcellularLocation>
</comment>
<comment type="similarity">
    <text evidence="3">In the N-terminal section; belongs to the LXG family.</text>
</comment>
<proteinExistence type="inferred from homology"/>
<dbReference type="InterPro" id="IPR006829">
    <property type="entry name" value="LXG_dom"/>
</dbReference>
<feature type="coiled-coil region" evidence="4">
    <location>
        <begin position="142"/>
        <end position="169"/>
    </location>
</feature>
<dbReference type="InterPro" id="IPR027797">
    <property type="entry name" value="PT-TG_dom"/>
</dbReference>
<reference evidence="6 7" key="1">
    <citation type="submission" date="2019-10" db="EMBL/GenBank/DDBJ databases">
        <title>Gracilibacillus salitolerans sp. nov., a moderate halophile isolated from a saline soil in northwest China.</title>
        <authorList>
            <person name="Gan L."/>
        </authorList>
    </citation>
    <scope>NUCLEOTIDE SEQUENCE [LARGE SCALE GENOMIC DNA]</scope>
    <source>
        <strain evidence="6 7">TP2-8</strain>
    </source>
</reference>
<accession>A0A6N7R1H9</accession>
<comment type="caution">
    <text evidence="6">The sequence shown here is derived from an EMBL/GenBank/DDBJ whole genome shotgun (WGS) entry which is preliminary data.</text>
</comment>
<dbReference type="InterPro" id="IPR051768">
    <property type="entry name" value="Bact_secretion_toxin"/>
</dbReference>
<dbReference type="PANTHER" id="PTHR34976">
    <property type="entry name" value="RIBONUCLEASE YQCG-RELATED"/>
    <property type="match status" value="1"/>
</dbReference>
<protein>
    <submittedName>
        <fullName evidence="6">Transposase</fullName>
    </submittedName>
</protein>
<dbReference type="Pfam" id="PF14449">
    <property type="entry name" value="PT-TG"/>
    <property type="match status" value="1"/>
</dbReference>
<feature type="coiled-coil region" evidence="4">
    <location>
        <begin position="216"/>
        <end position="253"/>
    </location>
</feature>
<evidence type="ECO:0000259" key="5">
    <source>
        <dbReference type="PROSITE" id="PS51756"/>
    </source>
</evidence>
<gene>
    <name evidence="6" type="ORF">GH885_14460</name>
</gene>
<name>A0A6N7R1H9_9BACI</name>
<evidence type="ECO:0000256" key="4">
    <source>
        <dbReference type="SAM" id="Coils"/>
    </source>
</evidence>
<organism evidence="6 7">
    <name type="scientific">Gracilibacillus thailandensis</name>
    <dbReference type="NCBI Taxonomy" id="563735"/>
    <lineage>
        <taxon>Bacteria</taxon>
        <taxon>Bacillati</taxon>
        <taxon>Bacillota</taxon>
        <taxon>Bacilli</taxon>
        <taxon>Bacillales</taxon>
        <taxon>Bacillaceae</taxon>
        <taxon>Gracilibacillus</taxon>
    </lineage>
</organism>
<dbReference type="PANTHER" id="PTHR34976:SF2">
    <property type="entry name" value="TYPE VII SECRETION SYSTEM PROTEIN ESSD"/>
    <property type="match status" value="1"/>
</dbReference>
<evidence type="ECO:0000256" key="2">
    <source>
        <dbReference type="ARBA" id="ARBA00022525"/>
    </source>
</evidence>
<dbReference type="Proteomes" id="UP000435187">
    <property type="component" value="Unassembled WGS sequence"/>
</dbReference>
<dbReference type="Pfam" id="PF04740">
    <property type="entry name" value="LXG"/>
    <property type="match status" value="1"/>
</dbReference>
<evidence type="ECO:0000313" key="6">
    <source>
        <dbReference type="EMBL" id="MRI67522.1"/>
    </source>
</evidence>
<feature type="domain" description="LXG" evidence="5">
    <location>
        <begin position="3"/>
        <end position="237"/>
    </location>
</feature>
<dbReference type="EMBL" id="WJEE01000033">
    <property type="protein sequence ID" value="MRI67522.1"/>
    <property type="molecule type" value="Genomic_DNA"/>
</dbReference>
<dbReference type="PROSITE" id="PS51756">
    <property type="entry name" value="LXG"/>
    <property type="match status" value="1"/>
</dbReference>
<dbReference type="RefSeq" id="WP_194928281.1">
    <property type="nucleotide sequence ID" value="NZ_WJEE01000033.1"/>
</dbReference>
<evidence type="ECO:0000256" key="3">
    <source>
        <dbReference type="ARBA" id="ARBA00034117"/>
    </source>
</evidence>
<feature type="non-terminal residue" evidence="6">
    <location>
        <position position="395"/>
    </location>
</feature>
<dbReference type="GO" id="GO:0005576">
    <property type="term" value="C:extracellular region"/>
    <property type="evidence" value="ECO:0007669"/>
    <property type="project" value="UniProtKB-SubCell"/>
</dbReference>
<sequence>MSSTETLETKSLVETVEARAQEYKALSEQLETLRTAFQQIVDLNDFTGKSANAIKGFYRAQIDVIEAWLDFIDMQIAFFQGIEGMADDFELGGKTLVEVPFLERELANSTSKAFNLVDAQQSNLQSIFSRINDLVSLDVFSKSDFEERMEDAEDKRKQTKQKVREFDQLLLDHYHQSSLHEQVIVGLIQEMLHASSQGGEISPVHFNEIIYQQSEVHQARQDAQELTSSYMQYQEELQENRELQAKIEEMENRPWYEKAWDTVCTFTGEITGYYDAKRASTGVDPVTGEKLTTAERVTAGSLAAAGFIPVVGWAGRALKGGKTAYTMSKGVKATDHVLDAYQNTKAFDILKKTEYGIYGLASYNGFSEYITGKDMFGNELSEEKRNQSLTQSLFM</sequence>
<keyword evidence="2" id="KW-0964">Secreted</keyword>
<dbReference type="AlphaFoldDB" id="A0A6N7R1H9"/>
<evidence type="ECO:0000256" key="1">
    <source>
        <dbReference type="ARBA" id="ARBA00004613"/>
    </source>
</evidence>